<evidence type="ECO:0000256" key="1">
    <source>
        <dbReference type="ARBA" id="ARBA00008433"/>
    </source>
</evidence>
<dbReference type="AlphaFoldDB" id="A0A4C1U3V8"/>
<proteinExistence type="inferred from homology"/>
<sequence>MDGFNHVSKIAALSDVEVSLVRACVQNLVYYGVVTLVPLFQYCAVYSATPKLRQLTRCTALQRAAVQFCARTRITLPDLPFALVFLFYTNTTLSVTSFTATKTGVRADGVVIRRRGRALTGRVSAARQLPKVSDVFRMYAGMTYGTTVRDLCLRLNPHALGINERKLVLFGVLEGLIRRIYKFKRTHRALRNLLRLPEDSSKLSRRCGGGATADQKKNKFKKVGVSGYCVSLAMLPYPEIRREASYFAALRTFKWFIFVFWRTKYAIYPNRPESGTKYDTELEWISASLL</sequence>
<dbReference type="GO" id="GO:0005774">
    <property type="term" value="C:vacuolar membrane"/>
    <property type="evidence" value="ECO:0007669"/>
    <property type="project" value="TreeGrafter"/>
</dbReference>
<evidence type="ECO:0000313" key="2">
    <source>
        <dbReference type="EMBL" id="GBP21075.1"/>
    </source>
</evidence>
<reference evidence="2 3" key="1">
    <citation type="journal article" date="2019" name="Commun. Biol.">
        <title>The bagworm genome reveals a unique fibroin gene that provides high tensile strength.</title>
        <authorList>
            <person name="Kono N."/>
            <person name="Nakamura H."/>
            <person name="Ohtoshi R."/>
            <person name="Tomita M."/>
            <person name="Numata K."/>
            <person name="Arakawa K."/>
        </authorList>
    </citation>
    <scope>NUCLEOTIDE SEQUENCE [LARGE SCALE GENOMIC DNA]</scope>
</reference>
<accession>A0A4C1U3V8</accession>
<name>A0A4C1U3V8_EUMVA</name>
<dbReference type="OrthoDB" id="338854at2759"/>
<evidence type="ECO:0000313" key="3">
    <source>
        <dbReference type="Proteomes" id="UP000299102"/>
    </source>
</evidence>
<dbReference type="GO" id="GO:0034198">
    <property type="term" value="P:cellular response to amino acid starvation"/>
    <property type="evidence" value="ECO:0007669"/>
    <property type="project" value="TreeGrafter"/>
</dbReference>
<keyword evidence="3" id="KW-1185">Reference proteome</keyword>
<dbReference type="STRING" id="151549.A0A4C1U3V8"/>
<dbReference type="PANTHER" id="PTHR12991:SF10">
    <property type="entry name" value="GATOR COMPLEX PROTEIN NPRL2"/>
    <property type="match status" value="1"/>
</dbReference>
<dbReference type="Pfam" id="PF06218">
    <property type="entry name" value="NPR2"/>
    <property type="match status" value="1"/>
</dbReference>
<dbReference type="InterPro" id="IPR009348">
    <property type="entry name" value="NPR2-like"/>
</dbReference>
<dbReference type="GO" id="GO:0005096">
    <property type="term" value="F:GTPase activator activity"/>
    <property type="evidence" value="ECO:0007669"/>
    <property type="project" value="TreeGrafter"/>
</dbReference>
<comment type="similarity">
    <text evidence="1">Belongs to the NPR2 family.</text>
</comment>
<comment type="caution">
    <text evidence="2">The sequence shown here is derived from an EMBL/GenBank/DDBJ whole genome shotgun (WGS) entry which is preliminary data.</text>
</comment>
<organism evidence="2 3">
    <name type="scientific">Eumeta variegata</name>
    <name type="common">Bagworm moth</name>
    <name type="synonym">Eumeta japonica</name>
    <dbReference type="NCBI Taxonomy" id="151549"/>
    <lineage>
        <taxon>Eukaryota</taxon>
        <taxon>Metazoa</taxon>
        <taxon>Ecdysozoa</taxon>
        <taxon>Arthropoda</taxon>
        <taxon>Hexapoda</taxon>
        <taxon>Insecta</taxon>
        <taxon>Pterygota</taxon>
        <taxon>Neoptera</taxon>
        <taxon>Endopterygota</taxon>
        <taxon>Lepidoptera</taxon>
        <taxon>Glossata</taxon>
        <taxon>Ditrysia</taxon>
        <taxon>Tineoidea</taxon>
        <taxon>Psychidae</taxon>
        <taxon>Oiketicinae</taxon>
        <taxon>Eumeta</taxon>
    </lineage>
</organism>
<dbReference type="GO" id="GO:1904262">
    <property type="term" value="P:negative regulation of TORC1 signaling"/>
    <property type="evidence" value="ECO:0007669"/>
    <property type="project" value="TreeGrafter"/>
</dbReference>
<dbReference type="PANTHER" id="PTHR12991">
    <property type="entry name" value="NITROGEN PERMEASE REGULATOR 2/TUMOR SUPPRESSOR CANDIDATE 4"/>
    <property type="match status" value="1"/>
</dbReference>
<gene>
    <name evidence="2" type="primary">NPRL2</name>
    <name evidence="2" type="ORF">EVAR_11106_1</name>
</gene>
<dbReference type="GO" id="GO:1990130">
    <property type="term" value="C:GATOR1 complex"/>
    <property type="evidence" value="ECO:0007669"/>
    <property type="project" value="TreeGrafter"/>
</dbReference>
<dbReference type="GO" id="GO:0010508">
    <property type="term" value="P:positive regulation of autophagy"/>
    <property type="evidence" value="ECO:0007669"/>
    <property type="project" value="TreeGrafter"/>
</dbReference>
<dbReference type="Proteomes" id="UP000299102">
    <property type="component" value="Unassembled WGS sequence"/>
</dbReference>
<protein>
    <submittedName>
        <fullName evidence="2">GATOR complex protein NPRL2</fullName>
    </submittedName>
</protein>
<dbReference type="EMBL" id="BGZK01000125">
    <property type="protein sequence ID" value="GBP21075.1"/>
    <property type="molecule type" value="Genomic_DNA"/>
</dbReference>